<evidence type="ECO:0000256" key="2">
    <source>
        <dbReference type="ARBA" id="ARBA00022475"/>
    </source>
</evidence>
<dbReference type="Pfam" id="PF22744">
    <property type="entry name" value="Toast-rack_PspC-Cterm"/>
    <property type="match status" value="1"/>
</dbReference>
<dbReference type="OrthoDB" id="5772680at2"/>
<evidence type="ECO:0000259" key="8">
    <source>
        <dbReference type="Pfam" id="PF22571"/>
    </source>
</evidence>
<dbReference type="InterPro" id="IPR007168">
    <property type="entry name" value="Phageshock_PspC_N"/>
</dbReference>
<evidence type="ECO:0000256" key="5">
    <source>
        <dbReference type="ARBA" id="ARBA00023136"/>
    </source>
</evidence>
<dbReference type="InterPro" id="IPR054321">
    <property type="entry name" value="PspC-rel_TM"/>
</dbReference>
<feature type="transmembrane region" description="Helical" evidence="6">
    <location>
        <begin position="139"/>
        <end position="163"/>
    </location>
</feature>
<keyword evidence="2" id="KW-1003">Cell membrane</keyword>
<evidence type="ECO:0000256" key="1">
    <source>
        <dbReference type="ARBA" id="ARBA00004162"/>
    </source>
</evidence>
<keyword evidence="4 6" id="KW-1133">Transmembrane helix</keyword>
<dbReference type="RefSeq" id="WP_148782833.1">
    <property type="nucleotide sequence ID" value="NZ_VNHU01000006.1"/>
</dbReference>
<dbReference type="Pfam" id="PF22571">
    <property type="entry name" value="LiaI-LiaF-TM_PspC"/>
    <property type="match status" value="1"/>
</dbReference>
<feature type="transmembrane region" description="Helical" evidence="6">
    <location>
        <begin position="323"/>
        <end position="341"/>
    </location>
</feature>
<feature type="transmembrane region" description="Helical" evidence="6">
    <location>
        <begin position="237"/>
        <end position="264"/>
    </location>
</feature>
<dbReference type="PANTHER" id="PTHR33885:SF3">
    <property type="entry name" value="PHAGE SHOCK PROTEIN C"/>
    <property type="match status" value="1"/>
</dbReference>
<dbReference type="AlphaFoldDB" id="A0A5S5C2Z8"/>
<evidence type="ECO:0000259" key="9">
    <source>
        <dbReference type="Pfam" id="PF22744"/>
    </source>
</evidence>
<keyword evidence="11" id="KW-1185">Reference proteome</keyword>
<evidence type="ECO:0000259" key="7">
    <source>
        <dbReference type="Pfam" id="PF04024"/>
    </source>
</evidence>
<comment type="caution">
    <text evidence="10">The sequence shown here is derived from an EMBL/GenBank/DDBJ whole genome shotgun (WGS) entry which is preliminary data.</text>
</comment>
<keyword evidence="3 6" id="KW-0812">Transmembrane</keyword>
<feature type="transmembrane region" description="Helical" evidence="6">
    <location>
        <begin position="284"/>
        <end position="311"/>
    </location>
</feature>
<dbReference type="EMBL" id="VNHU01000006">
    <property type="protein sequence ID" value="TYP72796.1"/>
    <property type="molecule type" value="Genomic_DNA"/>
</dbReference>
<evidence type="ECO:0000313" key="11">
    <source>
        <dbReference type="Proteomes" id="UP000324376"/>
    </source>
</evidence>
<feature type="domain" description="Phage shock protein PspC N-terminal" evidence="7">
    <location>
        <begin position="108"/>
        <end position="166"/>
    </location>
</feature>
<accession>A0A5S5C2Z8</accession>
<dbReference type="InterPro" id="IPR052027">
    <property type="entry name" value="PspC"/>
</dbReference>
<evidence type="ECO:0000256" key="3">
    <source>
        <dbReference type="ARBA" id="ARBA00022692"/>
    </source>
</evidence>
<reference evidence="10 11" key="1">
    <citation type="submission" date="2019-07" db="EMBL/GenBank/DDBJ databases">
        <title>Genomic Encyclopedia of Archaeal and Bacterial Type Strains, Phase II (KMG-II): from individual species to whole genera.</title>
        <authorList>
            <person name="Goeker M."/>
        </authorList>
    </citation>
    <scope>NUCLEOTIDE SEQUENCE [LARGE SCALE GENOMIC DNA]</scope>
    <source>
        <strain evidence="10 11">DSM 17527</strain>
    </source>
</reference>
<name>A0A5S5C2Z8_9FLAO</name>
<organism evidence="10 11">
    <name type="scientific">Aquimarina intermedia</name>
    <dbReference type="NCBI Taxonomy" id="350814"/>
    <lineage>
        <taxon>Bacteria</taxon>
        <taxon>Pseudomonadati</taxon>
        <taxon>Bacteroidota</taxon>
        <taxon>Flavobacteriia</taxon>
        <taxon>Flavobacteriales</taxon>
        <taxon>Flavobacteriaceae</taxon>
        <taxon>Aquimarina</taxon>
    </lineage>
</organism>
<evidence type="ECO:0000256" key="6">
    <source>
        <dbReference type="SAM" id="Phobius"/>
    </source>
</evidence>
<gene>
    <name evidence="10" type="ORF">BD809_10644</name>
</gene>
<protein>
    <submittedName>
        <fullName evidence="10">Phage shock protein C (PspC) family protein</fullName>
    </submittedName>
</protein>
<keyword evidence="5 6" id="KW-0472">Membrane</keyword>
<dbReference type="PANTHER" id="PTHR33885">
    <property type="entry name" value="PHAGE SHOCK PROTEIN C"/>
    <property type="match status" value="1"/>
</dbReference>
<comment type="subcellular location">
    <subcellularLocation>
        <location evidence="1">Cell membrane</location>
        <topology evidence="1">Single-pass membrane protein</topology>
    </subcellularLocation>
</comment>
<feature type="domain" description="PspC-related transmembrane region" evidence="8">
    <location>
        <begin position="205"/>
        <end position="344"/>
    </location>
</feature>
<evidence type="ECO:0000313" key="10">
    <source>
        <dbReference type="EMBL" id="TYP72796.1"/>
    </source>
</evidence>
<sequence length="585" mass="66147">MNKTVNINLAGIFFHIDEDAYMKLQRYLDAIKRSFTDSQGRDEIIADIEARIAELFNEKIKDERQVIGHKEVDAVIEVMGQPEDYQIDEDIFEDEPKATTQAAPQRSKSLFRDTTNSYVGGVSSGLGHYLAIDPVWIRLAWILFTIFSSGGFVLIYIALWIFVPEAKTTADKLAMRGKPVNINTIEKKIKEGFNDVADSVKNVDYQKYSSKVKSSSTSFFDALGDVLIFLFKIAIKFIGVILMIVAGVTLISLFFGLFAVSTFGVIDTPLNEHLQVLNHSDVSIWLIAIFTFLAVGIPFFFLFILGLKIMIPNLKSIGTTAKLGLLALWIISTVGLAVIGIRQAMLENYTAEVATEEIILPISKNDTLQVKMKNNRRYIHHLSHRNDYSIRKDPKGNKVIVLQDVRLYIKESTDSIARISVLKKAEGFSYDNASNAADALLYKYELKDNVLTLDGYALTAIKNKYRDQEVQIILSLPEGTTVLADKNTYSFNNSWKYDEYVSLSGKEGKYVTLKEGGFTCDDCLDNEVDGEWKYKEWNDDEDQNDYKSDNNEEFNLKIDEDGLELNNEPVKVKIDENGIEIKTKN</sequence>
<dbReference type="Pfam" id="PF04024">
    <property type="entry name" value="PspC"/>
    <property type="match status" value="1"/>
</dbReference>
<evidence type="ECO:0000256" key="4">
    <source>
        <dbReference type="ARBA" id="ARBA00022989"/>
    </source>
</evidence>
<dbReference type="InterPro" id="IPR054319">
    <property type="entry name" value="PspC-rel_ToastRack"/>
</dbReference>
<dbReference type="GO" id="GO:0005886">
    <property type="term" value="C:plasma membrane"/>
    <property type="evidence" value="ECO:0007669"/>
    <property type="project" value="UniProtKB-SubCell"/>
</dbReference>
<proteinExistence type="predicted"/>
<feature type="domain" description="PspC-related ToastRack" evidence="9">
    <location>
        <begin position="392"/>
        <end position="525"/>
    </location>
</feature>
<dbReference type="Proteomes" id="UP000324376">
    <property type="component" value="Unassembled WGS sequence"/>
</dbReference>